<comment type="similarity">
    <text evidence="1">Belongs to the isochorismatase family.</text>
</comment>
<keyword evidence="3" id="KW-0479">Metal-binding</keyword>
<proteinExistence type="inferred from homology"/>
<dbReference type="InterPro" id="IPR000868">
    <property type="entry name" value="Isochorismatase-like_dom"/>
</dbReference>
<name>A0A1Y2SMY6_9GAMM</name>
<dbReference type="GO" id="GO:0008936">
    <property type="term" value="F:nicotinamidase activity"/>
    <property type="evidence" value="ECO:0007669"/>
    <property type="project" value="UniProtKB-EC"/>
</dbReference>
<dbReference type="PANTHER" id="PTHR11080">
    <property type="entry name" value="PYRAZINAMIDASE/NICOTINAMIDASE"/>
    <property type="match status" value="1"/>
</dbReference>
<evidence type="ECO:0000256" key="1">
    <source>
        <dbReference type="ARBA" id="ARBA00006336"/>
    </source>
</evidence>
<comment type="pathway">
    <text evidence="5">Cofactor biosynthesis; nicotinate biosynthesis; nicotinate from nicotinamide: step 1/1.</text>
</comment>
<dbReference type="STRING" id="40578.Xbed_01915"/>
<dbReference type="Pfam" id="PF00857">
    <property type="entry name" value="Isochorismatase"/>
    <property type="match status" value="1"/>
</dbReference>
<evidence type="ECO:0000259" key="8">
    <source>
        <dbReference type="Pfam" id="PF00857"/>
    </source>
</evidence>
<dbReference type="AlphaFoldDB" id="A0A1Y2SMY6"/>
<comment type="caution">
    <text evidence="9">The sequence shown here is derived from an EMBL/GenBank/DDBJ whole genome shotgun (WGS) entry which is preliminary data.</text>
</comment>
<sequence>MMKTALLLIDLQNDFCTGGALAVKESDAVIEVANSVIALCQAINNRKDNTPENHDPENHDPENKVQENSIAIIASQDWHPANHMSFAVNSGQEVGGSGELNGIPQIWWPVHCVQGQFGAAFHPSLNQSAIAEVFQKGENPQIDSYSAFFDNDHKSQTRLHGWLTKHNVQRLFILGIATDYCVKFTVLDALALGYETYVITEGCRGVNIQPDDSQRAFEEMANKGAKLITQSELRPLLQI</sequence>
<evidence type="ECO:0000256" key="5">
    <source>
        <dbReference type="ARBA" id="ARBA00037900"/>
    </source>
</evidence>
<dbReference type="NCBIfam" id="NF008623">
    <property type="entry name" value="PRK11609.1"/>
    <property type="match status" value="1"/>
</dbReference>
<gene>
    <name evidence="9" type="ORF">Xbed_01915</name>
</gene>
<protein>
    <recommendedName>
        <fullName evidence="6">nicotinamidase</fullName>
        <ecNumber evidence="6">3.5.1.19</ecNumber>
    </recommendedName>
    <alternativeName>
        <fullName evidence="7">Nicotinamide deamidase</fullName>
    </alternativeName>
</protein>
<keyword evidence="4" id="KW-0378">Hydrolase</keyword>
<dbReference type="PANTHER" id="PTHR11080:SF2">
    <property type="entry name" value="LD05707P"/>
    <property type="match status" value="1"/>
</dbReference>
<evidence type="ECO:0000256" key="2">
    <source>
        <dbReference type="ARBA" id="ARBA00022642"/>
    </source>
</evidence>
<reference evidence="9 10" key="1">
    <citation type="submission" date="2017-01" db="EMBL/GenBank/DDBJ databases">
        <title>Deconstructing symbiosis and pathogenesis requirements using a combined genomic-metabolomic approach.</title>
        <authorList>
            <person name="Tobias N.J."/>
            <person name="Wolff H."/>
            <person name="Djahanschiri B."/>
            <person name="Ebersberger I."/>
            <person name="Bode H.B."/>
        </authorList>
    </citation>
    <scope>NUCLEOTIDE SEQUENCE [LARGE SCALE GENOMIC DNA]</scope>
    <source>
        <strain evidence="9 10">DSM 4764</strain>
    </source>
</reference>
<organism evidence="9 10">
    <name type="scientific">Xenorhabdus beddingii</name>
    <dbReference type="NCBI Taxonomy" id="40578"/>
    <lineage>
        <taxon>Bacteria</taxon>
        <taxon>Pseudomonadati</taxon>
        <taxon>Pseudomonadota</taxon>
        <taxon>Gammaproteobacteria</taxon>
        <taxon>Enterobacterales</taxon>
        <taxon>Morganellaceae</taxon>
        <taxon>Xenorhabdus</taxon>
    </lineage>
</organism>
<dbReference type="Proteomes" id="UP000194204">
    <property type="component" value="Unassembled WGS sequence"/>
</dbReference>
<dbReference type="InterPro" id="IPR036380">
    <property type="entry name" value="Isochorismatase-like_sf"/>
</dbReference>
<feature type="domain" description="Isochorismatase-like" evidence="8">
    <location>
        <begin position="4"/>
        <end position="230"/>
    </location>
</feature>
<evidence type="ECO:0000256" key="6">
    <source>
        <dbReference type="ARBA" id="ARBA00039017"/>
    </source>
</evidence>
<dbReference type="InterPro" id="IPR052347">
    <property type="entry name" value="Isochorismatase_Nicotinamidase"/>
</dbReference>
<dbReference type="GO" id="GO:0019363">
    <property type="term" value="P:pyridine nucleotide biosynthetic process"/>
    <property type="evidence" value="ECO:0007669"/>
    <property type="project" value="UniProtKB-KW"/>
</dbReference>
<dbReference type="EMBL" id="MUBK01000013">
    <property type="protein sequence ID" value="OTA19984.1"/>
    <property type="molecule type" value="Genomic_DNA"/>
</dbReference>
<evidence type="ECO:0000313" key="9">
    <source>
        <dbReference type="EMBL" id="OTA19984.1"/>
    </source>
</evidence>
<dbReference type="Gene3D" id="3.40.50.850">
    <property type="entry name" value="Isochorismatase-like"/>
    <property type="match status" value="1"/>
</dbReference>
<evidence type="ECO:0000313" key="10">
    <source>
        <dbReference type="Proteomes" id="UP000194204"/>
    </source>
</evidence>
<evidence type="ECO:0000256" key="3">
    <source>
        <dbReference type="ARBA" id="ARBA00022723"/>
    </source>
</evidence>
<accession>A0A1Y2SMY6</accession>
<dbReference type="CDD" id="cd01011">
    <property type="entry name" value="nicotinamidase"/>
    <property type="match status" value="1"/>
</dbReference>
<evidence type="ECO:0000256" key="7">
    <source>
        <dbReference type="ARBA" id="ARBA00043224"/>
    </source>
</evidence>
<keyword evidence="10" id="KW-1185">Reference proteome</keyword>
<dbReference type="EC" id="3.5.1.19" evidence="6"/>
<dbReference type="GO" id="GO:0046872">
    <property type="term" value="F:metal ion binding"/>
    <property type="evidence" value="ECO:0007669"/>
    <property type="project" value="UniProtKB-KW"/>
</dbReference>
<dbReference type="SUPFAM" id="SSF52499">
    <property type="entry name" value="Isochorismatase-like hydrolases"/>
    <property type="match status" value="1"/>
</dbReference>
<evidence type="ECO:0000256" key="4">
    <source>
        <dbReference type="ARBA" id="ARBA00022801"/>
    </source>
</evidence>
<keyword evidence="2" id="KW-0662">Pyridine nucleotide biosynthesis</keyword>